<accession>A0A1X7S9E4</accession>
<dbReference type="Pfam" id="PF01636">
    <property type="entry name" value="APH"/>
    <property type="match status" value="1"/>
</dbReference>
<feature type="compositionally biased region" description="Polar residues" evidence="1">
    <location>
        <begin position="59"/>
        <end position="73"/>
    </location>
</feature>
<dbReference type="PANTHER" id="PTHR21310:SF48">
    <property type="entry name" value="AMINOGLYCOSIDE PHOSPHOTRANSFERASE DOMAIN-CONTAINING PROTEIN"/>
    <property type="match status" value="1"/>
</dbReference>
<dbReference type="PANTHER" id="PTHR21310">
    <property type="entry name" value="AMINOGLYCOSIDE PHOSPHOTRANSFERASE-RELATED-RELATED"/>
    <property type="match status" value="1"/>
</dbReference>
<dbReference type="STRING" id="1276538.A0A1X7S9E4"/>
<evidence type="ECO:0000259" key="2">
    <source>
        <dbReference type="Pfam" id="PF01636"/>
    </source>
</evidence>
<dbReference type="EMBL" id="LT853704">
    <property type="protein sequence ID" value="SMQ56259.1"/>
    <property type="molecule type" value="Genomic_DNA"/>
</dbReference>
<dbReference type="InterPro" id="IPR002575">
    <property type="entry name" value="Aminoglycoside_PTrfase"/>
</dbReference>
<organism evidence="3 4">
    <name type="scientific">Zymoseptoria tritici (strain ST99CH_3D7)</name>
    <dbReference type="NCBI Taxonomy" id="1276538"/>
    <lineage>
        <taxon>Eukaryota</taxon>
        <taxon>Fungi</taxon>
        <taxon>Dikarya</taxon>
        <taxon>Ascomycota</taxon>
        <taxon>Pezizomycotina</taxon>
        <taxon>Dothideomycetes</taxon>
        <taxon>Dothideomycetidae</taxon>
        <taxon>Mycosphaerellales</taxon>
        <taxon>Mycosphaerellaceae</taxon>
        <taxon>Zymoseptoria</taxon>
    </lineage>
</organism>
<protein>
    <recommendedName>
        <fullName evidence="2">Aminoglycoside phosphotransferase domain-containing protein</fullName>
    </recommendedName>
</protein>
<name>A0A1X7S9E4_ZYMT9</name>
<proteinExistence type="predicted"/>
<sequence>MSASDDSADEKVIFTAAAQYNDRVLRKLRKALKRQPDLDISSALPARYQSLLASKKGSSEVSVPTNQPETNQASESPPPDPPHSPLWTINKTQPASVVYQLSSAVQSLLSQENCQWSESGHELSLALSGILDSATFLFQSTSDYHHFVARCGEALVVKAISEPDSTEYSTLQFLETRSPTIPAPRPHGVISIGDTWYMFINLVPGVNLETVWPSLIETQKEAISRNLNILLQQLRAVPYAPGTPLGGVGGQGCKDFRRHIRTSDAPIYSTEQLWNFMYGNARRKDTVYGKFLRKQTFPPRKQNIVFIHGDFRPANIMVDHSDKANIRITGLIDWEMSGFYPEDMECIKATNNLSSLDCHEWYLHLPELIDPRHHLESWYADLMWDPYVV</sequence>
<dbReference type="CDD" id="cd05120">
    <property type="entry name" value="APH_ChoK_like"/>
    <property type="match status" value="1"/>
</dbReference>
<keyword evidence="4" id="KW-1185">Reference proteome</keyword>
<feature type="domain" description="Aminoglycoside phosphotransferase" evidence="2">
    <location>
        <begin position="167"/>
        <end position="341"/>
    </location>
</feature>
<dbReference type="InterPro" id="IPR011009">
    <property type="entry name" value="Kinase-like_dom_sf"/>
</dbReference>
<evidence type="ECO:0000313" key="4">
    <source>
        <dbReference type="Proteomes" id="UP000215127"/>
    </source>
</evidence>
<evidence type="ECO:0000256" key="1">
    <source>
        <dbReference type="SAM" id="MobiDB-lite"/>
    </source>
</evidence>
<gene>
    <name evidence="3" type="ORF">ZT3D7_G11414</name>
</gene>
<dbReference type="AlphaFoldDB" id="A0A1X7S9E4"/>
<dbReference type="Gene3D" id="3.90.1200.10">
    <property type="match status" value="1"/>
</dbReference>
<reference evidence="3 4" key="1">
    <citation type="submission" date="2016-06" db="EMBL/GenBank/DDBJ databases">
        <authorList>
            <person name="Kjaerup R.B."/>
            <person name="Dalgaard T.S."/>
            <person name="Juul-Madsen H.R."/>
        </authorList>
    </citation>
    <scope>NUCLEOTIDE SEQUENCE [LARGE SCALE GENOMIC DNA]</scope>
</reference>
<feature type="region of interest" description="Disordered" evidence="1">
    <location>
        <begin position="54"/>
        <end position="89"/>
    </location>
</feature>
<dbReference type="SUPFAM" id="SSF56112">
    <property type="entry name" value="Protein kinase-like (PK-like)"/>
    <property type="match status" value="1"/>
</dbReference>
<dbReference type="Proteomes" id="UP000215127">
    <property type="component" value="Chromosome 13"/>
</dbReference>
<dbReference type="InterPro" id="IPR051678">
    <property type="entry name" value="AGP_Transferase"/>
</dbReference>
<evidence type="ECO:0000313" key="3">
    <source>
        <dbReference type="EMBL" id="SMQ56259.1"/>
    </source>
</evidence>